<sequence>MDNYLADRGIHGSILFTFVIFPFMETILRTGDPKALSTFSVCTPVMGGHDHCCVVNCTNRRGTTDVSFHRIPAQPKSRRSAWIRAISRKEHATKNWVVCGAHFQSGKPSKDPADVDYIPTLLPHKTQKHTVPRYSHLKRLCEDPDSESSIDSSGPDSDNSTDEIQEIDKSLEIETPTCPETIQDNDSQDID</sequence>
<accession>A0ABQ9EJK5</accession>
<keyword evidence="4 5" id="KW-0238">DNA-binding</keyword>
<dbReference type="Gene3D" id="6.20.210.20">
    <property type="entry name" value="THAP domain"/>
    <property type="match status" value="1"/>
</dbReference>
<feature type="region of interest" description="Disordered" evidence="6">
    <location>
        <begin position="142"/>
        <end position="191"/>
    </location>
</feature>
<reference evidence="8 9" key="1">
    <citation type="submission" date="2022-12" db="EMBL/GenBank/DDBJ databases">
        <title>Chromosome-level genome of Tegillarca granosa.</title>
        <authorList>
            <person name="Kim J."/>
        </authorList>
    </citation>
    <scope>NUCLEOTIDE SEQUENCE [LARGE SCALE GENOMIC DNA]</scope>
    <source>
        <strain evidence="8">Teg-2019</strain>
        <tissue evidence="8">Adductor muscle</tissue>
    </source>
</reference>
<dbReference type="PANTHER" id="PTHR46600">
    <property type="entry name" value="THAP DOMAIN-CONTAINING"/>
    <property type="match status" value="1"/>
</dbReference>
<dbReference type="PROSITE" id="PS50950">
    <property type="entry name" value="ZF_THAP"/>
    <property type="match status" value="1"/>
</dbReference>
<keyword evidence="9" id="KW-1185">Reference proteome</keyword>
<evidence type="ECO:0000256" key="2">
    <source>
        <dbReference type="ARBA" id="ARBA00022771"/>
    </source>
</evidence>
<evidence type="ECO:0000256" key="1">
    <source>
        <dbReference type="ARBA" id="ARBA00022723"/>
    </source>
</evidence>
<dbReference type="SUPFAM" id="SSF57716">
    <property type="entry name" value="Glucocorticoid receptor-like (DNA-binding domain)"/>
    <property type="match status" value="1"/>
</dbReference>
<protein>
    <recommendedName>
        <fullName evidence="7">THAP-type domain-containing protein</fullName>
    </recommendedName>
</protein>
<name>A0ABQ9EJK5_TEGGR</name>
<evidence type="ECO:0000256" key="6">
    <source>
        <dbReference type="SAM" id="MobiDB-lite"/>
    </source>
</evidence>
<feature type="compositionally biased region" description="Low complexity" evidence="6">
    <location>
        <begin position="149"/>
        <end position="158"/>
    </location>
</feature>
<keyword evidence="2 5" id="KW-0863">Zinc-finger</keyword>
<evidence type="ECO:0000256" key="3">
    <source>
        <dbReference type="ARBA" id="ARBA00022833"/>
    </source>
</evidence>
<evidence type="ECO:0000313" key="9">
    <source>
        <dbReference type="Proteomes" id="UP001217089"/>
    </source>
</evidence>
<feature type="domain" description="THAP-type" evidence="7">
    <location>
        <begin position="46"/>
        <end position="122"/>
    </location>
</feature>
<dbReference type="InterPro" id="IPR006612">
    <property type="entry name" value="THAP_Znf"/>
</dbReference>
<organism evidence="8 9">
    <name type="scientific">Tegillarca granosa</name>
    <name type="common">Malaysian cockle</name>
    <name type="synonym">Anadara granosa</name>
    <dbReference type="NCBI Taxonomy" id="220873"/>
    <lineage>
        <taxon>Eukaryota</taxon>
        <taxon>Metazoa</taxon>
        <taxon>Spiralia</taxon>
        <taxon>Lophotrochozoa</taxon>
        <taxon>Mollusca</taxon>
        <taxon>Bivalvia</taxon>
        <taxon>Autobranchia</taxon>
        <taxon>Pteriomorphia</taxon>
        <taxon>Arcoida</taxon>
        <taxon>Arcoidea</taxon>
        <taxon>Arcidae</taxon>
        <taxon>Tegillarca</taxon>
    </lineage>
</organism>
<dbReference type="SMART" id="SM00980">
    <property type="entry name" value="THAP"/>
    <property type="match status" value="1"/>
</dbReference>
<dbReference type="InterPro" id="IPR026516">
    <property type="entry name" value="THAP1/10"/>
</dbReference>
<dbReference type="InterPro" id="IPR038441">
    <property type="entry name" value="THAP_Znf_sf"/>
</dbReference>
<keyword evidence="1" id="KW-0479">Metal-binding</keyword>
<dbReference type="PANTHER" id="PTHR46600:SF11">
    <property type="entry name" value="THAP DOMAIN-CONTAINING PROTEIN 10"/>
    <property type="match status" value="1"/>
</dbReference>
<comment type="caution">
    <text evidence="8">The sequence shown here is derived from an EMBL/GenBank/DDBJ whole genome shotgun (WGS) entry which is preliminary data.</text>
</comment>
<evidence type="ECO:0000256" key="4">
    <source>
        <dbReference type="ARBA" id="ARBA00023125"/>
    </source>
</evidence>
<evidence type="ECO:0000313" key="8">
    <source>
        <dbReference type="EMBL" id="KAJ8303762.1"/>
    </source>
</evidence>
<evidence type="ECO:0000256" key="5">
    <source>
        <dbReference type="PROSITE-ProRule" id="PRU00309"/>
    </source>
</evidence>
<evidence type="ECO:0000259" key="7">
    <source>
        <dbReference type="PROSITE" id="PS50950"/>
    </source>
</evidence>
<dbReference type="Pfam" id="PF05485">
    <property type="entry name" value="THAP"/>
    <property type="match status" value="1"/>
</dbReference>
<proteinExistence type="predicted"/>
<dbReference type="EMBL" id="JARBDR010000908">
    <property type="protein sequence ID" value="KAJ8303762.1"/>
    <property type="molecule type" value="Genomic_DNA"/>
</dbReference>
<keyword evidence="3" id="KW-0862">Zinc</keyword>
<gene>
    <name evidence="8" type="ORF">KUTeg_018685</name>
</gene>
<dbReference type="Proteomes" id="UP001217089">
    <property type="component" value="Unassembled WGS sequence"/>
</dbReference>